<evidence type="ECO:0000259" key="2">
    <source>
        <dbReference type="Pfam" id="PF02608"/>
    </source>
</evidence>
<feature type="domain" description="ABC transporter substrate-binding protein PnrA-like" evidence="2">
    <location>
        <begin position="134"/>
        <end position="411"/>
    </location>
</feature>
<dbReference type="EMBL" id="CP015518">
    <property type="protein sequence ID" value="APG23824.1"/>
    <property type="molecule type" value="Genomic_DNA"/>
</dbReference>
<dbReference type="STRING" id="29542.A6070_10005"/>
<dbReference type="Gene3D" id="3.40.50.2300">
    <property type="match status" value="4"/>
</dbReference>
<keyword evidence="1" id="KW-0732">Signal</keyword>
<keyword evidence="4" id="KW-1185">Reference proteome</keyword>
<dbReference type="PANTHER" id="PTHR43208">
    <property type="entry name" value="ABC TRANSPORTER SUBSTRATE-BINDING PROTEIN"/>
    <property type="match status" value="1"/>
</dbReference>
<dbReference type="Pfam" id="PF02608">
    <property type="entry name" value="Bmp"/>
    <property type="match status" value="1"/>
</dbReference>
<accession>A0A1L3GCZ7</accession>
<dbReference type="Pfam" id="PF04392">
    <property type="entry name" value="ABC_sub_bind"/>
    <property type="match status" value="1"/>
</dbReference>
<dbReference type="CDD" id="cd19963">
    <property type="entry name" value="PBP1_BMP-like"/>
    <property type="match status" value="1"/>
</dbReference>
<dbReference type="PANTHER" id="PTHR43208:SF1">
    <property type="entry name" value="ABC TRANSPORTER SUBSTRATE-BINDING PROTEIN"/>
    <property type="match status" value="1"/>
</dbReference>
<dbReference type="InterPro" id="IPR003760">
    <property type="entry name" value="PnrA-like"/>
</dbReference>
<evidence type="ECO:0000313" key="3">
    <source>
        <dbReference type="EMBL" id="APG23824.1"/>
    </source>
</evidence>
<protein>
    <recommendedName>
        <fullName evidence="2">ABC transporter substrate-binding protein PnrA-like domain-containing protein</fullName>
    </recommendedName>
</protein>
<dbReference type="Proteomes" id="UP000182264">
    <property type="component" value="Chromosome"/>
</dbReference>
<organism evidence="3 4">
    <name type="scientific">Syntrophotalea acetylenica</name>
    <name type="common">Pelobacter acetylenicus</name>
    <dbReference type="NCBI Taxonomy" id="29542"/>
    <lineage>
        <taxon>Bacteria</taxon>
        <taxon>Pseudomonadati</taxon>
        <taxon>Thermodesulfobacteriota</taxon>
        <taxon>Desulfuromonadia</taxon>
        <taxon>Desulfuromonadales</taxon>
        <taxon>Syntrophotaleaceae</taxon>
        <taxon>Syntrophotalea</taxon>
    </lineage>
</organism>
<proteinExistence type="predicted"/>
<name>A0A1L3GCZ7_SYNAC</name>
<dbReference type="InterPro" id="IPR052910">
    <property type="entry name" value="ABC-Purine-Binding"/>
</dbReference>
<dbReference type="AlphaFoldDB" id="A0A1L3GCZ7"/>
<gene>
    <name evidence="3" type="ORF">A7E75_01390</name>
</gene>
<dbReference type="KEGG" id="pace:A6070_10005"/>
<reference evidence="3 4" key="1">
    <citation type="journal article" date="2017" name="Genome Announc.">
        <title>Complete Genome Sequences of Two Acetylene-Fermenting Pelobacter acetylenicus Strains.</title>
        <authorList>
            <person name="Sutton J.M."/>
            <person name="Baesman S.M."/>
            <person name="Fierst J.L."/>
            <person name="Poret-Peterson A.T."/>
            <person name="Oremland R.S."/>
            <person name="Dunlap D.S."/>
            <person name="Akob D.M."/>
        </authorList>
    </citation>
    <scope>NUCLEOTIDE SEQUENCE [LARGE SCALE GENOMIC DNA]</scope>
    <source>
        <strain evidence="3 4">DSM 3247</strain>
    </source>
</reference>
<evidence type="ECO:0000313" key="4">
    <source>
        <dbReference type="Proteomes" id="UP000182264"/>
    </source>
</evidence>
<evidence type="ECO:0000256" key="1">
    <source>
        <dbReference type="ARBA" id="ARBA00022729"/>
    </source>
</evidence>
<dbReference type="GO" id="GO:0005886">
    <property type="term" value="C:plasma membrane"/>
    <property type="evidence" value="ECO:0007669"/>
    <property type="project" value="InterPro"/>
</dbReference>
<sequence length="806" mass="87449">MTGNRFAGSPVPTAASRTSLAGTARGPIFASLSRVAVTPRSRHTLNIRSLRNRPARLACGFAERPEVLTVTVTFVEVPAMTMRYRAPLPAKTRCPSTSFAPRGSRPTILAVVLLACMIALGTAPLPCQAGGPLKVAFLYNSPVGDGGWNHAHELARLKLGRAFPSVKTLALASVSREDAPDVMENLIRQGVRALFATDAGFSAAAARLAGQHPEVMFFVCGGRYRAPNVISYGGKIHQPAYLSGILAASMSVRQRLGFLGEAADPAAVRALNAFVLGARSVRPAIAVEAAWCDGPPEQAARLVRKFSGNGVDVYFNGIRHPSPMQVAMDHGMFAIGYATDLSRYASERLLTSAIYDWSVFYAEAIRALQAGTLPPGSRYQGLETGVTALGTISPLVPVKVVQQVKAREKALKEGRLQVFSGPIHDASGQLRVARGTSASETQLDVMDWLLPGIRIIAPTRLESSDRLRVFIVQSYGNDDVCGIPQEIGIREVLRHRFGKRLDVRVHYMNTKTVNSSPGRMRTEAARVLKKIRAFAPQLVFTLDDNAFREVGLQLVGQPFPVVFSGLNGQPRDYHRAVPFLDRQGLPVRNVTGVYEKLHLQAALNVMREAMPDLRHVVALLDRTPTGQAIRKQLQIEMRGAANGIRLSIRSVATMQEYLREIHAINASPEVQAVYPLVLSIKNKNNQSIGPHETLRTYLRHCRKPGIPLNFSFAQLGLFGGASVDFAAMGQQAGNMGVKLLQHHDIRTLPIESAERSVITFNTRRAAMLGIEIPHTLLTSAELYTSMPLLKTSGSASAGAKGTPCKK</sequence>
<dbReference type="InterPro" id="IPR007487">
    <property type="entry name" value="ABC_transpt-TYRBP-like"/>
</dbReference>